<comment type="caution">
    <text evidence="1">The sequence shown here is derived from an EMBL/GenBank/DDBJ whole genome shotgun (WGS) entry which is preliminary data.</text>
</comment>
<protein>
    <submittedName>
        <fullName evidence="1">Cupredoxin domain-containing protein</fullName>
    </submittedName>
</protein>
<accession>A0ACC6S5Q6</accession>
<dbReference type="EMBL" id="JBBMEW010000001">
    <property type="protein sequence ID" value="MEQ2525158.1"/>
    <property type="molecule type" value="Genomic_DNA"/>
</dbReference>
<gene>
    <name evidence="1" type="ORF">WMO40_00480</name>
</gene>
<dbReference type="Proteomes" id="UP001439875">
    <property type="component" value="Unassembled WGS sequence"/>
</dbReference>
<name>A0ACC6S5Q6_9BACI</name>
<reference evidence="1" key="1">
    <citation type="submission" date="2024-03" db="EMBL/GenBank/DDBJ databases">
        <title>Human intestinal bacterial collection.</title>
        <authorList>
            <person name="Pauvert C."/>
            <person name="Hitch T.C.A."/>
            <person name="Clavel T."/>
        </authorList>
    </citation>
    <scope>NUCLEOTIDE SEQUENCE</scope>
    <source>
        <strain evidence="1">CLA-AA-H227</strain>
    </source>
</reference>
<organism evidence="1 2">
    <name type="scientific">Robertmurraya yapensis</name>
    <name type="common">ex Hitch et al 2024</name>
    <dbReference type="NCBI Taxonomy" id="3133160"/>
    <lineage>
        <taxon>Bacteria</taxon>
        <taxon>Bacillati</taxon>
        <taxon>Bacillota</taxon>
        <taxon>Bacilli</taxon>
        <taxon>Bacillales</taxon>
        <taxon>Bacillaceae</taxon>
        <taxon>Robertmurraya</taxon>
    </lineage>
</organism>
<proteinExistence type="predicted"/>
<evidence type="ECO:0000313" key="2">
    <source>
        <dbReference type="Proteomes" id="UP001439875"/>
    </source>
</evidence>
<keyword evidence="2" id="KW-1185">Reference proteome</keyword>
<sequence>MKKLGVLLLAGSLTLGLTACGGEEKETKTSEPATSESASTSGAEEFTITATNWEFTSDKELTVKKGTNVKINLVNEEGLHTISNEDLGIDLKADSPSEFTADTAGEYELICSTVCGATEDHEAMKLTLKVIE</sequence>
<evidence type="ECO:0000313" key="1">
    <source>
        <dbReference type="EMBL" id="MEQ2525158.1"/>
    </source>
</evidence>